<dbReference type="GO" id="GO:0005634">
    <property type="term" value="C:nucleus"/>
    <property type="evidence" value="ECO:0007669"/>
    <property type="project" value="TreeGrafter"/>
</dbReference>
<dbReference type="SUPFAM" id="SSF53067">
    <property type="entry name" value="Actin-like ATPase domain"/>
    <property type="match status" value="2"/>
</dbReference>
<dbReference type="GO" id="GO:0005829">
    <property type="term" value="C:cytosol"/>
    <property type="evidence" value="ECO:0007669"/>
    <property type="project" value="TreeGrafter"/>
</dbReference>
<dbReference type="Proteomes" id="UP000054845">
    <property type="component" value="Unassembled WGS sequence"/>
</dbReference>
<dbReference type="PRINTS" id="PR00301">
    <property type="entry name" value="HEATSHOCK70"/>
</dbReference>
<dbReference type="InterPro" id="IPR018181">
    <property type="entry name" value="Heat_shock_70_CS"/>
</dbReference>
<dbReference type="Gene3D" id="3.30.420.40">
    <property type="match status" value="2"/>
</dbReference>
<organism evidence="4 5">
    <name type="scientific">Ceraceosorus bombacis</name>
    <dbReference type="NCBI Taxonomy" id="401625"/>
    <lineage>
        <taxon>Eukaryota</taxon>
        <taxon>Fungi</taxon>
        <taxon>Dikarya</taxon>
        <taxon>Basidiomycota</taxon>
        <taxon>Ustilaginomycotina</taxon>
        <taxon>Exobasidiomycetes</taxon>
        <taxon>Ceraceosorales</taxon>
        <taxon>Ceraceosoraceae</taxon>
        <taxon>Ceraceosorus</taxon>
    </lineage>
</organism>
<accession>A0A0P1BAX5</accession>
<evidence type="ECO:0000256" key="2">
    <source>
        <dbReference type="ARBA" id="ARBA00022840"/>
    </source>
</evidence>
<dbReference type="OrthoDB" id="29851at2759"/>
<feature type="region of interest" description="Disordered" evidence="3">
    <location>
        <begin position="533"/>
        <end position="560"/>
    </location>
</feature>
<dbReference type="Pfam" id="PF00012">
    <property type="entry name" value="HSP70"/>
    <property type="match status" value="1"/>
</dbReference>
<reference evidence="4 5" key="1">
    <citation type="submission" date="2014-09" db="EMBL/GenBank/DDBJ databases">
        <authorList>
            <person name="Magalhaes I.L.F."/>
            <person name="Oliveira U."/>
            <person name="Santos F.R."/>
            <person name="Vidigal T.H.D.A."/>
            <person name="Brescovit A.D."/>
            <person name="Santos A.J."/>
        </authorList>
    </citation>
    <scope>NUCLEOTIDE SEQUENCE [LARGE SCALE GENOMIC DNA]</scope>
</reference>
<proteinExistence type="predicted"/>
<dbReference type="Gene3D" id="3.90.640.10">
    <property type="entry name" value="Actin, Chain A, domain 4"/>
    <property type="match status" value="1"/>
</dbReference>
<evidence type="ECO:0000256" key="1">
    <source>
        <dbReference type="ARBA" id="ARBA00022741"/>
    </source>
</evidence>
<dbReference type="STRING" id="401625.A0A0P1BAX5"/>
<feature type="compositionally biased region" description="Acidic residues" evidence="3">
    <location>
        <begin position="539"/>
        <end position="551"/>
    </location>
</feature>
<keyword evidence="1" id="KW-0547">Nucleotide-binding</keyword>
<name>A0A0P1BAX5_9BASI</name>
<feature type="region of interest" description="Disordered" evidence="3">
    <location>
        <begin position="1"/>
        <end position="22"/>
    </location>
</feature>
<dbReference type="FunFam" id="3.90.640.10:FF:000021">
    <property type="entry name" value="Heat shock protein 14"/>
    <property type="match status" value="1"/>
</dbReference>
<keyword evidence="5" id="KW-1185">Reference proteome</keyword>
<feature type="compositionally biased region" description="Low complexity" evidence="3">
    <location>
        <begin position="10"/>
        <end position="22"/>
    </location>
</feature>
<dbReference type="GO" id="GO:0140662">
    <property type="term" value="F:ATP-dependent protein folding chaperone"/>
    <property type="evidence" value="ECO:0007669"/>
    <property type="project" value="InterPro"/>
</dbReference>
<dbReference type="GO" id="GO:0005524">
    <property type="term" value="F:ATP binding"/>
    <property type="evidence" value="ECO:0007669"/>
    <property type="project" value="UniProtKB-KW"/>
</dbReference>
<dbReference type="PROSITE" id="PS01036">
    <property type="entry name" value="HSP70_3"/>
    <property type="match status" value="1"/>
</dbReference>
<evidence type="ECO:0000313" key="5">
    <source>
        <dbReference type="Proteomes" id="UP000054845"/>
    </source>
</evidence>
<dbReference type="InterPro" id="IPR043129">
    <property type="entry name" value="ATPase_NBD"/>
</dbReference>
<sequence>MSKSAATTNGTATPISGAAGSTASSSTAVIGINLGNTYSSIACINQHGRADVIANEDGERQLATRIAFNGDQVYIGQQATPQLVRNAPNVIDRFVSLLGRSYKELSSSELARDSAQVLDKNGVPSFEVEIDGKKTILSAHDAAVRYIASLFATAKDFLSGVPIAGAVLSVPLSFTAAQSAGVRKAAQEAGLIVLETLAAPSAALVGYGITSPGPRGELPSNPEGDESGHQTTYAPGRALDRTIAVVDVGAETTTATIVAARAGLYALLSSSTSQVGGKGIDDALLQFFAKEFTKKTKVSIKETDTKSWAKLRIEAEKTKKALSASSGAQQCSVESLAEGLDFSGSINRVRLDMLSGKVYDEVIQTLKAALENAKLDASQVDEVILAGGTSRLPGLVERLSFIFPEEGGASITHGIDSSEVLARGSALQAQVIAAVPASSAERKHIESLPSAPPGEVSELKVRSTSKAFGLVLPAATEEAKKLASTDGKLFVTLLPQHTPLPARRSFLLPGPQAATAALLSFHEGTAEVKVETVAPPAPDPEDEDDEPEEPEEVRTAMVKPDSKALAELAVTVSKGKNVLVNVVANADGSVDIQAGEESAEITAKISLPASK</sequence>
<keyword evidence="2" id="KW-0067">ATP-binding</keyword>
<dbReference type="AlphaFoldDB" id="A0A0P1BAX5"/>
<protein>
    <submittedName>
        <fullName evidence="4">Molecular chaperones HSP70/HSC70, HSP70 superfamily</fullName>
    </submittedName>
</protein>
<dbReference type="PANTHER" id="PTHR45639:SF32">
    <property type="entry name" value="HEAT SHOCK PROTEIN PDR13"/>
    <property type="match status" value="1"/>
</dbReference>
<feature type="region of interest" description="Disordered" evidence="3">
    <location>
        <begin position="213"/>
        <end position="233"/>
    </location>
</feature>
<dbReference type="InterPro" id="IPR013126">
    <property type="entry name" value="Hsp_70_fam"/>
</dbReference>
<evidence type="ECO:0000256" key="3">
    <source>
        <dbReference type="SAM" id="MobiDB-lite"/>
    </source>
</evidence>
<dbReference type="PANTHER" id="PTHR45639">
    <property type="entry name" value="HSC70CB, ISOFORM G-RELATED"/>
    <property type="match status" value="1"/>
</dbReference>
<evidence type="ECO:0000313" key="4">
    <source>
        <dbReference type="EMBL" id="CEH13215.1"/>
    </source>
</evidence>
<dbReference type="Gene3D" id="3.30.30.30">
    <property type="match status" value="1"/>
</dbReference>
<dbReference type="EMBL" id="CCYA01000206">
    <property type="protein sequence ID" value="CEH13215.1"/>
    <property type="molecule type" value="Genomic_DNA"/>
</dbReference>